<feature type="domain" description="RRM" evidence="7">
    <location>
        <begin position="445"/>
        <end position="550"/>
    </location>
</feature>
<organism evidence="8 9">
    <name type="scientific">Suricata suricatta</name>
    <name type="common">Meerkat</name>
    <dbReference type="NCBI Taxonomy" id="37032"/>
    <lineage>
        <taxon>Eukaryota</taxon>
        <taxon>Metazoa</taxon>
        <taxon>Chordata</taxon>
        <taxon>Craniata</taxon>
        <taxon>Vertebrata</taxon>
        <taxon>Euteleostomi</taxon>
        <taxon>Mammalia</taxon>
        <taxon>Eutheria</taxon>
        <taxon>Laurasiatheria</taxon>
        <taxon>Carnivora</taxon>
        <taxon>Feliformia</taxon>
        <taxon>Herpestidae</taxon>
        <taxon>Suricata</taxon>
    </lineage>
</organism>
<evidence type="ECO:0000256" key="1">
    <source>
        <dbReference type="ARBA" id="ARBA00004123"/>
    </source>
</evidence>
<evidence type="ECO:0000256" key="6">
    <source>
        <dbReference type="SAM" id="MobiDB-lite"/>
    </source>
</evidence>
<dbReference type="FunFam" id="3.30.70.330:FF:000371">
    <property type="entry name" value="RNA-binding protein 28 isoform X1"/>
    <property type="match status" value="1"/>
</dbReference>
<dbReference type="PANTHER" id="PTHR48039">
    <property type="entry name" value="RNA-BINDING MOTIF PROTEIN 14B"/>
    <property type="match status" value="1"/>
</dbReference>
<feature type="region of interest" description="Disordered" evidence="6">
    <location>
        <begin position="553"/>
        <end position="603"/>
    </location>
</feature>
<dbReference type="Pfam" id="PF00076">
    <property type="entry name" value="RRM_1"/>
    <property type="match status" value="2"/>
</dbReference>
<keyword evidence="4" id="KW-0539">Nucleus</keyword>
<keyword evidence="2" id="KW-0677">Repeat</keyword>
<dbReference type="Gene3D" id="3.30.70.330">
    <property type="match status" value="4"/>
</dbReference>
<feature type="region of interest" description="Disordered" evidence="6">
    <location>
        <begin position="51"/>
        <end position="73"/>
    </location>
</feature>
<feature type="domain" description="RRM" evidence="7">
    <location>
        <begin position="293"/>
        <end position="377"/>
    </location>
</feature>
<reference evidence="8 9" key="1">
    <citation type="submission" date="2019-05" db="EMBL/GenBank/DDBJ databases">
        <title>A Chromosome-scale Meerkat (S. suricatta) Genome Assembly.</title>
        <authorList>
            <person name="Dudchenko O."/>
            <person name="Lieberman Aiden E."/>
            <person name="Tung J."/>
            <person name="Barreiro L.B."/>
            <person name="Clutton-Brock T.H."/>
        </authorList>
    </citation>
    <scope>NUCLEOTIDE SEQUENCE [LARGE SCALE GENOMIC DNA]</scope>
</reference>
<reference evidence="8" key="3">
    <citation type="submission" date="2025-09" db="UniProtKB">
        <authorList>
            <consortium name="Ensembl"/>
        </authorList>
    </citation>
    <scope>IDENTIFICATION</scope>
</reference>
<proteinExistence type="predicted"/>
<feature type="domain" description="RRM" evidence="7">
    <location>
        <begin position="79"/>
        <end position="156"/>
    </location>
</feature>
<dbReference type="GO" id="GO:0003729">
    <property type="term" value="F:mRNA binding"/>
    <property type="evidence" value="ECO:0007669"/>
    <property type="project" value="TreeGrafter"/>
</dbReference>
<evidence type="ECO:0000313" key="9">
    <source>
        <dbReference type="Proteomes" id="UP000472268"/>
    </source>
</evidence>
<dbReference type="InterPro" id="IPR051945">
    <property type="entry name" value="RRM_MRD1_RNA_proc_ribogen"/>
</dbReference>
<dbReference type="CDD" id="cd12415">
    <property type="entry name" value="RRM3_RBM28_like"/>
    <property type="match status" value="1"/>
</dbReference>
<name>A0A673UBP2_SURSU</name>
<dbReference type="Ensembl" id="ENSSSUT00005024852.1">
    <property type="protein sequence ID" value="ENSSSUP00005021709.1"/>
    <property type="gene ID" value="ENSSSUG00005013440.1"/>
</dbReference>
<keyword evidence="3 5" id="KW-0694">RNA-binding</keyword>
<evidence type="ECO:0000256" key="5">
    <source>
        <dbReference type="PROSITE-ProRule" id="PRU00176"/>
    </source>
</evidence>
<dbReference type="Proteomes" id="UP000472268">
    <property type="component" value="Chromosome 2"/>
</dbReference>
<dbReference type="GO" id="GO:0005730">
    <property type="term" value="C:nucleolus"/>
    <property type="evidence" value="ECO:0007669"/>
    <property type="project" value="TreeGrafter"/>
</dbReference>
<dbReference type="InterPro" id="IPR000504">
    <property type="entry name" value="RRM_dom"/>
</dbReference>
<evidence type="ECO:0000256" key="4">
    <source>
        <dbReference type="ARBA" id="ARBA00023242"/>
    </source>
</evidence>
<gene>
    <name evidence="8" type="primary">RBM28</name>
</gene>
<dbReference type="SUPFAM" id="SSF54928">
    <property type="entry name" value="RNA-binding domain, RBD"/>
    <property type="match status" value="4"/>
</dbReference>
<feature type="compositionally biased region" description="Acidic residues" evidence="6">
    <location>
        <begin position="236"/>
        <end position="248"/>
    </location>
</feature>
<sequence length="717" mass="81350">MACTRSKVCRGFGYVTFSMLEDVQRALKEITTFEGCKINVTVAKKKLRKKSKEKGEIENSESPKKELKPKKPKVADKKARLIIRNLSFKCSEDDLKTIFAQFGAVLEVNIPRKPDGKMRGFAFIQFKNLLEAGKALKSMNMKEIKGRTVAVDWAVAKDKYKNTQSASASGEEKRLEPKQQELGKENGREEEDMEEEDTEEEDDEEEEWEESKESRETKPTQIRKNRAVRRAPAVESSEEDHSDEDSDLGEGSSVDSGEELAQSEASSEQQDDEDVKVSKKKKRKLPSDVNEGKTVFIRNLSFDSEEEELGELLQQFGDLKYVRIVLHPDTEHSKGCAFAQFMTQEAAQKCLEAASPETEGGGLKLDGRLLKIDLAVTRDEAAKLQTKKVKKPTGTRNLYLAREGLIRAGTKAAEGVSAADMAKRERFELLKHQKLKDQNIFVSQTRLCLHNLPKAVDDKELRKLLLNATRGEKGVRLKECRVMRDLKGAPGKVKGQSLGYAFAEFQEHEHALTALRHINNNPEIFGPLKRPIVEFSLEDRRKLKIKELRIQRSLQKAKSRPATGELQQEWPVLGKDQQRKAAQNRTQDHSKAALEQKGKVRSTSWTGFQTKAEVEQVELPDGKKRRKVLVLPSHRGPKIRLRDKGKVKSLPPKKPKPQISQQKQEKQKLPSKQTPRRKAKGNKTEIRFNQLVEQYKQKLLGPSKGAPLAKRSKWFDS</sequence>
<evidence type="ECO:0000313" key="8">
    <source>
        <dbReference type="Ensembl" id="ENSSSUP00005021709.1"/>
    </source>
</evidence>
<evidence type="ECO:0000256" key="2">
    <source>
        <dbReference type="ARBA" id="ARBA00022737"/>
    </source>
</evidence>
<feature type="compositionally biased region" description="Basic residues" evidence="6">
    <location>
        <begin position="647"/>
        <end position="656"/>
    </location>
</feature>
<feature type="compositionally biased region" description="Acidic residues" evidence="6">
    <location>
        <begin position="188"/>
        <end position="210"/>
    </location>
</feature>
<feature type="region of interest" description="Disordered" evidence="6">
    <location>
        <begin position="161"/>
        <end position="284"/>
    </location>
</feature>
<comment type="subcellular location">
    <subcellularLocation>
        <location evidence="1">Nucleus</location>
    </subcellularLocation>
</comment>
<dbReference type="PANTHER" id="PTHR48039:SF5">
    <property type="entry name" value="RNA-BINDING PROTEIN 28"/>
    <property type="match status" value="1"/>
</dbReference>
<dbReference type="CDD" id="cd12414">
    <property type="entry name" value="RRM2_RBM28_like"/>
    <property type="match status" value="1"/>
</dbReference>
<evidence type="ECO:0000259" key="7">
    <source>
        <dbReference type="PROSITE" id="PS50102"/>
    </source>
</evidence>
<feature type="compositionally biased region" description="Basic and acidic residues" evidence="6">
    <location>
        <begin position="170"/>
        <end position="187"/>
    </location>
</feature>
<dbReference type="PROSITE" id="PS50102">
    <property type="entry name" value="RRM"/>
    <property type="match status" value="3"/>
</dbReference>
<evidence type="ECO:0000256" key="3">
    <source>
        <dbReference type="ARBA" id="ARBA00022884"/>
    </source>
</evidence>
<accession>A0A673UBP2</accession>
<feature type="compositionally biased region" description="Basic and acidic residues" evidence="6">
    <location>
        <begin position="53"/>
        <end position="66"/>
    </location>
</feature>
<reference evidence="8" key="2">
    <citation type="submission" date="2025-08" db="UniProtKB">
        <authorList>
            <consortium name="Ensembl"/>
        </authorList>
    </citation>
    <scope>IDENTIFICATION</scope>
</reference>
<dbReference type="InterPro" id="IPR012677">
    <property type="entry name" value="Nucleotide-bd_a/b_plait_sf"/>
</dbReference>
<dbReference type="InterPro" id="IPR035979">
    <property type="entry name" value="RBD_domain_sf"/>
</dbReference>
<feature type="compositionally biased region" description="Basic and acidic residues" evidence="6">
    <location>
        <begin position="586"/>
        <end position="598"/>
    </location>
</feature>
<keyword evidence="9" id="KW-1185">Reference proteome</keyword>
<protein>
    <recommendedName>
        <fullName evidence="7">RRM domain-containing protein</fullName>
    </recommendedName>
</protein>
<dbReference type="CDD" id="cd12416">
    <property type="entry name" value="RRM4_RBM28_like"/>
    <property type="match status" value="1"/>
</dbReference>
<feature type="region of interest" description="Disordered" evidence="6">
    <location>
        <begin position="625"/>
        <end position="717"/>
    </location>
</feature>
<dbReference type="FunFam" id="3.30.70.330:FF:000340">
    <property type="entry name" value="RNA-binding motif protein 28"/>
    <property type="match status" value="1"/>
</dbReference>
<dbReference type="FunFam" id="3.30.70.330:FF:000182">
    <property type="entry name" value="RNA-binding motif protein 28"/>
    <property type="match status" value="1"/>
</dbReference>
<dbReference type="SMART" id="SM00360">
    <property type="entry name" value="RRM"/>
    <property type="match status" value="3"/>
</dbReference>
<dbReference type="AlphaFoldDB" id="A0A673UBP2"/>